<evidence type="ECO:0000256" key="2">
    <source>
        <dbReference type="ARBA" id="ARBA00006275"/>
    </source>
</evidence>
<name>D4IK85_9BACT</name>
<evidence type="ECO:0000256" key="4">
    <source>
        <dbReference type="ARBA" id="ARBA00023136"/>
    </source>
</evidence>
<feature type="chain" id="PRO_5003058280" evidence="6">
    <location>
        <begin position="22"/>
        <end position="427"/>
    </location>
</feature>
<dbReference type="GeneID" id="92755961"/>
<evidence type="ECO:0000259" key="7">
    <source>
        <dbReference type="Pfam" id="PF07980"/>
    </source>
</evidence>
<dbReference type="BioCyc" id="ASHA717959:AL1_RS03665-MONOMER"/>
<dbReference type="InterPro" id="IPR011990">
    <property type="entry name" value="TPR-like_helical_dom_sf"/>
</dbReference>
<comment type="subcellular location">
    <subcellularLocation>
        <location evidence="1">Cell outer membrane</location>
    </subcellularLocation>
</comment>
<evidence type="ECO:0000256" key="1">
    <source>
        <dbReference type="ARBA" id="ARBA00004442"/>
    </source>
</evidence>
<dbReference type="PROSITE" id="PS51257">
    <property type="entry name" value="PROKAR_LIPOPROTEIN"/>
    <property type="match status" value="1"/>
</dbReference>
<gene>
    <name evidence="9" type="ORF">AL1_07820</name>
</gene>
<dbReference type="KEGG" id="ash:AL1_07820"/>
<dbReference type="InterPro" id="IPR033985">
    <property type="entry name" value="SusD-like_N"/>
</dbReference>
<dbReference type="AlphaFoldDB" id="D4IK85"/>
<proteinExistence type="inferred from homology"/>
<feature type="domain" description="SusD-like N-terminal" evidence="8">
    <location>
        <begin position="39"/>
        <end position="207"/>
    </location>
</feature>
<dbReference type="EMBL" id="FP929032">
    <property type="protein sequence ID" value="CBK63347.1"/>
    <property type="molecule type" value="Genomic_DNA"/>
</dbReference>
<reference evidence="9 10" key="1">
    <citation type="submission" date="2010-03" db="EMBL/GenBank/DDBJ databases">
        <title>The genome sequence of Alistipes shahii WAL 8301.</title>
        <authorList>
            <consortium name="metaHIT consortium -- http://www.metahit.eu/"/>
            <person name="Pajon A."/>
            <person name="Turner K."/>
            <person name="Parkhill J."/>
        </authorList>
    </citation>
    <scope>NUCLEOTIDE SEQUENCE [LARGE SCALE GENOMIC DNA]</scope>
    <source>
        <strain evidence="9 10">WAL 8301</strain>
    </source>
</reference>
<evidence type="ECO:0000256" key="6">
    <source>
        <dbReference type="SAM" id="SignalP"/>
    </source>
</evidence>
<evidence type="ECO:0000256" key="3">
    <source>
        <dbReference type="ARBA" id="ARBA00022729"/>
    </source>
</evidence>
<dbReference type="HOGENOM" id="CLU_015553_3_1_10"/>
<evidence type="ECO:0000313" key="10">
    <source>
        <dbReference type="Proteomes" id="UP000008794"/>
    </source>
</evidence>
<evidence type="ECO:0000313" key="9">
    <source>
        <dbReference type="EMBL" id="CBK63347.1"/>
    </source>
</evidence>
<comment type="similarity">
    <text evidence="2">Belongs to the SusD family.</text>
</comment>
<dbReference type="GO" id="GO:0009279">
    <property type="term" value="C:cell outer membrane"/>
    <property type="evidence" value="ECO:0007669"/>
    <property type="project" value="UniProtKB-SubCell"/>
</dbReference>
<sequence length="427" mass="47937">MKKILFHFTLVFLAAAGFSCAGDLDRFSRYSIPPEAVTEADLPAMRMGVYSSFQSGGPGVRSYIMFDILGGNIRGNSGTSKDQINSMLSSLNSYQNTSWAGYFYILYQVNNLIKAAEKYPGSSEATLALGESHYFRAYLYYCMVTRWGDMPILRENTQENVPRDPAEQVWNFIEEELELALDLLGSSKSYYYVSHDAAVALMARVKLSRGKKTEAAELAESLIGKYKLDDFEKIFRKAANTEIIFAFENLSEESGLNISDLFYTYAHENKGQGVYYPTKDLLAVFSDEDKRKEITFTSVAGQTLFNKYPSGQTGKDPVIVSRVAEMYLISAEAQGRPNGLARLNDLREVRGLTAINPAPTTDKAFMDAVMDERRRELVTENFRYYDLVRTGRAVEELGIQSHQVLFPIPGQQRLLNPLLGQNPGYGD</sequence>
<keyword evidence="3 6" id="KW-0732">Signal</keyword>
<organism evidence="9 10">
    <name type="scientific">Alistipes shahii WAL 8301</name>
    <dbReference type="NCBI Taxonomy" id="717959"/>
    <lineage>
        <taxon>Bacteria</taxon>
        <taxon>Pseudomonadati</taxon>
        <taxon>Bacteroidota</taxon>
        <taxon>Bacteroidia</taxon>
        <taxon>Bacteroidales</taxon>
        <taxon>Rikenellaceae</taxon>
        <taxon>Alistipes</taxon>
    </lineage>
</organism>
<dbReference type="Gene3D" id="1.25.40.390">
    <property type="match status" value="1"/>
</dbReference>
<dbReference type="InterPro" id="IPR012944">
    <property type="entry name" value="SusD_RagB_dom"/>
</dbReference>
<feature type="signal peptide" evidence="6">
    <location>
        <begin position="1"/>
        <end position="21"/>
    </location>
</feature>
<evidence type="ECO:0000256" key="5">
    <source>
        <dbReference type="ARBA" id="ARBA00023237"/>
    </source>
</evidence>
<reference evidence="9 10" key="2">
    <citation type="submission" date="2010-03" db="EMBL/GenBank/DDBJ databases">
        <authorList>
            <person name="Pajon A."/>
        </authorList>
    </citation>
    <scope>NUCLEOTIDE SEQUENCE [LARGE SCALE GENOMIC DNA]</scope>
    <source>
        <strain evidence="9 10">WAL 8301</strain>
    </source>
</reference>
<keyword evidence="5" id="KW-0998">Cell outer membrane</keyword>
<feature type="domain" description="RagB/SusD" evidence="7">
    <location>
        <begin position="309"/>
        <end position="398"/>
    </location>
</feature>
<dbReference type="RefSeq" id="WP_015546282.1">
    <property type="nucleotide sequence ID" value="NC_021030.1"/>
</dbReference>
<keyword evidence="10" id="KW-1185">Reference proteome</keyword>
<dbReference type="Pfam" id="PF07980">
    <property type="entry name" value="SusD_RagB"/>
    <property type="match status" value="1"/>
</dbReference>
<dbReference type="STRING" id="717959.AL1_07820"/>
<dbReference type="PATRIC" id="fig|717959.3.peg.2370"/>
<keyword evidence="4" id="KW-0472">Membrane</keyword>
<accession>D4IK85</accession>
<dbReference type="OrthoDB" id="5694214at2"/>
<dbReference type="SUPFAM" id="SSF48452">
    <property type="entry name" value="TPR-like"/>
    <property type="match status" value="1"/>
</dbReference>
<dbReference type="Proteomes" id="UP000008794">
    <property type="component" value="Chromosome"/>
</dbReference>
<evidence type="ECO:0000259" key="8">
    <source>
        <dbReference type="Pfam" id="PF14322"/>
    </source>
</evidence>
<protein>
    <submittedName>
        <fullName evidence="9">SusD family</fullName>
    </submittedName>
</protein>
<dbReference type="Pfam" id="PF14322">
    <property type="entry name" value="SusD-like_3"/>
    <property type="match status" value="1"/>
</dbReference>